<comment type="caution">
    <text evidence="1">The sequence shown here is derived from an EMBL/GenBank/DDBJ whole genome shotgun (WGS) entry which is preliminary data.</text>
</comment>
<reference evidence="1 2" key="1">
    <citation type="submission" date="2024-01" db="EMBL/GenBank/DDBJ databases">
        <title>Chryseobacterium sp. T9W2-O.</title>
        <authorList>
            <person name="Maltman C."/>
        </authorList>
    </citation>
    <scope>NUCLEOTIDE SEQUENCE [LARGE SCALE GENOMIC DNA]</scope>
    <source>
        <strain evidence="1 2">T9W2-O</strain>
    </source>
</reference>
<keyword evidence="2" id="KW-1185">Reference proteome</keyword>
<dbReference type="RefSeq" id="WP_326319671.1">
    <property type="nucleotide sequence ID" value="NZ_JAYLAA010000012.1"/>
</dbReference>
<name>A0ABU6HPR2_9FLAO</name>
<evidence type="ECO:0000313" key="2">
    <source>
        <dbReference type="Proteomes" id="UP001348397"/>
    </source>
</evidence>
<organism evidence="1 2">
    <name type="scientific">Chryseobacterium salviniae</name>
    <dbReference type="NCBI Taxonomy" id="3101750"/>
    <lineage>
        <taxon>Bacteria</taxon>
        <taxon>Pseudomonadati</taxon>
        <taxon>Bacteroidota</taxon>
        <taxon>Flavobacteriia</taxon>
        <taxon>Flavobacteriales</taxon>
        <taxon>Weeksellaceae</taxon>
        <taxon>Chryseobacterium group</taxon>
        <taxon>Chryseobacterium</taxon>
    </lineage>
</organism>
<dbReference type="Proteomes" id="UP001348397">
    <property type="component" value="Unassembled WGS sequence"/>
</dbReference>
<accession>A0ABU6HPR2</accession>
<dbReference type="InterPro" id="IPR005901">
    <property type="entry name" value="GLPGLI"/>
</dbReference>
<dbReference type="NCBIfam" id="TIGR01200">
    <property type="entry name" value="GLPGLI"/>
    <property type="match status" value="1"/>
</dbReference>
<dbReference type="EMBL" id="JAYLAA010000012">
    <property type="protein sequence ID" value="MEC3874601.1"/>
    <property type="molecule type" value="Genomic_DNA"/>
</dbReference>
<gene>
    <name evidence="1" type="ORF">SOP96_02615</name>
</gene>
<sequence>MKIITIFILIFTSIICKSQKNFSTEYEARYTLDYKLIKSEKEPRLTTFILLMNNKESYFKSMNVYVGDSLMYYKKIKENENSLNNLKYTSEYPENIGITLGKIYVTSPISEGFAAYEESNNINWKLVNEFKTIGNAKCQKAITTKYGRNWIAYFNPKIPLNFGPYKFNKLPGLIVELYDDKDEFHYKLYKFKKRKGLCPFANSYKLKKPVKKEKVYMWRKNMILDMNAYKSIVKEDPETLRESERKLRKLYDDYNTIELSPD</sequence>
<proteinExistence type="predicted"/>
<protein>
    <submittedName>
        <fullName evidence="1">GLPGLI family protein</fullName>
    </submittedName>
</protein>
<evidence type="ECO:0000313" key="1">
    <source>
        <dbReference type="EMBL" id="MEC3874601.1"/>
    </source>
</evidence>